<proteinExistence type="predicted"/>
<evidence type="ECO:0000313" key="1">
    <source>
        <dbReference type="EMBL" id="MFB9465290.1"/>
    </source>
</evidence>
<evidence type="ECO:0008006" key="3">
    <source>
        <dbReference type="Google" id="ProtNLM"/>
    </source>
</evidence>
<dbReference type="EMBL" id="JBHMCY010000043">
    <property type="protein sequence ID" value="MFB9465290.1"/>
    <property type="molecule type" value="Genomic_DNA"/>
</dbReference>
<accession>A0ABV5N4S2</accession>
<protein>
    <recommendedName>
        <fullName evidence="3">Alanine-rich protein</fullName>
    </recommendedName>
</protein>
<name>A0ABV5N4S2_9ACTN</name>
<comment type="caution">
    <text evidence="1">The sequence shown here is derived from an EMBL/GenBank/DDBJ whole genome shotgun (WGS) entry which is preliminary data.</text>
</comment>
<evidence type="ECO:0000313" key="2">
    <source>
        <dbReference type="Proteomes" id="UP001589709"/>
    </source>
</evidence>
<sequence length="404" mass="42344">MTAGTHPSHPPGPPSHAVGYAYPWDFDGDPAAAHRARALGLDAVAVAAAYHTVRSASPLHPTRRLTEVPHAASYVPVRAEAWRGRRLRPAPATWLPPTDPFGEARRALKQVGLDVYAWTVLTHNSRLGRSHPDLTVRNAYAEHYSYALCPSWDEVADYCVTLVGEVVETGCPEGLVLEACGPLGAVHGGHHDKAGLAGWTATDRQLLSLCFCAACGRRYTDAGLDPADTAARVRSALRRPGTADSVEEALGLEVAGLLRAVRGSAVGRLGTAVVDRARAADSGLRLVLHAAPDPWATGAFAAVDPVSPPAVDVLVASCWEPGPAGEDALRGLRALAGPGTAVGGYLQADSTWVAEGVAERVARYRAVGMEELHLYHLGLVGEDGLRLMASILAAAGLPSGRGAR</sequence>
<dbReference type="RefSeq" id="WP_381348121.1">
    <property type="nucleotide sequence ID" value="NZ_JBHMCY010000043.1"/>
</dbReference>
<keyword evidence="2" id="KW-1185">Reference proteome</keyword>
<dbReference type="Proteomes" id="UP001589709">
    <property type="component" value="Unassembled WGS sequence"/>
</dbReference>
<reference evidence="1 2" key="1">
    <citation type="submission" date="2024-09" db="EMBL/GenBank/DDBJ databases">
        <authorList>
            <person name="Sun Q."/>
            <person name="Mori K."/>
        </authorList>
    </citation>
    <scope>NUCLEOTIDE SEQUENCE [LARGE SCALE GENOMIC DNA]</scope>
    <source>
        <strain evidence="1 2">JCM 6917</strain>
    </source>
</reference>
<gene>
    <name evidence="1" type="ORF">ACFF45_21870</name>
</gene>
<organism evidence="1 2">
    <name type="scientific">Streptomyces cinereospinus</name>
    <dbReference type="NCBI Taxonomy" id="285561"/>
    <lineage>
        <taxon>Bacteria</taxon>
        <taxon>Bacillati</taxon>
        <taxon>Actinomycetota</taxon>
        <taxon>Actinomycetes</taxon>
        <taxon>Kitasatosporales</taxon>
        <taxon>Streptomycetaceae</taxon>
        <taxon>Streptomyces</taxon>
    </lineage>
</organism>